<proteinExistence type="predicted"/>
<dbReference type="EMBL" id="JBAMIC010000013">
    <property type="protein sequence ID" value="KAK7097020.1"/>
    <property type="molecule type" value="Genomic_DNA"/>
</dbReference>
<accession>A0AAN9B0U7</accession>
<keyword evidence="3" id="KW-1185">Reference proteome</keyword>
<dbReference type="AlphaFoldDB" id="A0AAN9B0U7"/>
<organism evidence="2 3">
    <name type="scientific">Littorina saxatilis</name>
    <dbReference type="NCBI Taxonomy" id="31220"/>
    <lineage>
        <taxon>Eukaryota</taxon>
        <taxon>Metazoa</taxon>
        <taxon>Spiralia</taxon>
        <taxon>Lophotrochozoa</taxon>
        <taxon>Mollusca</taxon>
        <taxon>Gastropoda</taxon>
        <taxon>Caenogastropoda</taxon>
        <taxon>Littorinimorpha</taxon>
        <taxon>Littorinoidea</taxon>
        <taxon>Littorinidae</taxon>
        <taxon>Littorina</taxon>
    </lineage>
</organism>
<evidence type="ECO:0000256" key="1">
    <source>
        <dbReference type="SAM" id="MobiDB-lite"/>
    </source>
</evidence>
<dbReference type="Proteomes" id="UP001374579">
    <property type="component" value="Unassembled WGS sequence"/>
</dbReference>
<name>A0AAN9B0U7_9CAEN</name>
<reference evidence="2 3" key="1">
    <citation type="submission" date="2024-02" db="EMBL/GenBank/DDBJ databases">
        <title>Chromosome-scale genome assembly of the rough periwinkle Littorina saxatilis.</title>
        <authorList>
            <person name="De Jode A."/>
            <person name="Faria R."/>
            <person name="Formenti G."/>
            <person name="Sims Y."/>
            <person name="Smith T.P."/>
            <person name="Tracey A."/>
            <person name="Wood J.M.D."/>
            <person name="Zagrodzka Z.B."/>
            <person name="Johannesson K."/>
            <person name="Butlin R.K."/>
            <person name="Leder E.H."/>
        </authorList>
    </citation>
    <scope>NUCLEOTIDE SEQUENCE [LARGE SCALE GENOMIC DNA]</scope>
    <source>
        <strain evidence="2">Snail1</strain>
        <tissue evidence="2">Muscle</tissue>
    </source>
</reference>
<comment type="caution">
    <text evidence="2">The sequence shown here is derived from an EMBL/GenBank/DDBJ whole genome shotgun (WGS) entry which is preliminary data.</text>
</comment>
<feature type="region of interest" description="Disordered" evidence="1">
    <location>
        <begin position="78"/>
        <end position="99"/>
    </location>
</feature>
<evidence type="ECO:0000313" key="2">
    <source>
        <dbReference type="EMBL" id="KAK7097020.1"/>
    </source>
</evidence>
<protein>
    <submittedName>
        <fullName evidence="2">Uncharacterized protein</fullName>
    </submittedName>
</protein>
<gene>
    <name evidence="2" type="ORF">V1264_004059</name>
</gene>
<sequence>MPRLTPPKKPGRFKAGGDPEALACALNVHVSTVYHLLQCSGDIGSTAVMQRGRFFRITPIRQDRNFLPQRLRHRFNSAADNTRNITGSNQCPISGQRTR</sequence>
<evidence type="ECO:0000313" key="3">
    <source>
        <dbReference type="Proteomes" id="UP001374579"/>
    </source>
</evidence>